<dbReference type="Gene3D" id="3.40.50.2300">
    <property type="match status" value="1"/>
</dbReference>
<dbReference type="GO" id="GO:0000155">
    <property type="term" value="F:phosphorelay sensor kinase activity"/>
    <property type="evidence" value="ECO:0007669"/>
    <property type="project" value="TreeGrafter"/>
</dbReference>
<dbReference type="CDD" id="cd00156">
    <property type="entry name" value="REC"/>
    <property type="match status" value="1"/>
</dbReference>
<sequence length="239" mass="26435">EVLTNLIFNALEAMPEGGEITIRTEAKENEILLYFTDTGEGIPDSIKDKIFDPFFTTKGPLASGLGFSVSYGIIKRHQGKIKVESTKGKGTTVTISIPIRRKGPLNEEEARNPGNVSSQTILVIDDEEGVRDVLGKMFQEEGYRVVLAETARQGLAEFNRAHFDLVLTDLAMPEMSGWDLAKRLKGIDPSVSIGLITGRSVVITKEKTKERGVDFMVSKPFDYTNVSREVNALLKSKKR</sequence>
<accession>X1U319</accession>
<dbReference type="InterPro" id="IPR003594">
    <property type="entry name" value="HATPase_dom"/>
</dbReference>
<evidence type="ECO:0000259" key="2">
    <source>
        <dbReference type="PROSITE" id="PS50109"/>
    </source>
</evidence>
<dbReference type="InterPro" id="IPR004358">
    <property type="entry name" value="Sig_transdc_His_kin-like_C"/>
</dbReference>
<evidence type="ECO:0000256" key="1">
    <source>
        <dbReference type="ARBA" id="ARBA00022553"/>
    </source>
</evidence>
<dbReference type="SUPFAM" id="SSF52172">
    <property type="entry name" value="CheY-like"/>
    <property type="match status" value="1"/>
</dbReference>
<dbReference type="PANTHER" id="PTHR43547">
    <property type="entry name" value="TWO-COMPONENT HISTIDINE KINASE"/>
    <property type="match status" value="1"/>
</dbReference>
<comment type="caution">
    <text evidence="4">The sequence shown here is derived from an EMBL/GenBank/DDBJ whole genome shotgun (WGS) entry which is preliminary data.</text>
</comment>
<dbReference type="InterPro" id="IPR005467">
    <property type="entry name" value="His_kinase_dom"/>
</dbReference>
<dbReference type="PROSITE" id="PS50110">
    <property type="entry name" value="RESPONSE_REGULATORY"/>
    <property type="match status" value="1"/>
</dbReference>
<keyword evidence="1" id="KW-0597">Phosphoprotein</keyword>
<dbReference type="PANTHER" id="PTHR43547:SF2">
    <property type="entry name" value="HYBRID SIGNAL TRANSDUCTION HISTIDINE KINASE C"/>
    <property type="match status" value="1"/>
</dbReference>
<dbReference type="SMART" id="SM00448">
    <property type="entry name" value="REC"/>
    <property type="match status" value="1"/>
</dbReference>
<protein>
    <recommendedName>
        <fullName evidence="5">Response regulatory domain-containing protein</fullName>
    </recommendedName>
</protein>
<feature type="domain" description="Histidine kinase" evidence="2">
    <location>
        <begin position="1"/>
        <end position="101"/>
    </location>
</feature>
<dbReference type="Gene3D" id="3.30.565.10">
    <property type="entry name" value="Histidine kinase-like ATPase, C-terminal domain"/>
    <property type="match status" value="1"/>
</dbReference>
<evidence type="ECO:0008006" key="5">
    <source>
        <dbReference type="Google" id="ProtNLM"/>
    </source>
</evidence>
<proteinExistence type="predicted"/>
<evidence type="ECO:0000259" key="3">
    <source>
        <dbReference type="PROSITE" id="PS50110"/>
    </source>
</evidence>
<organism evidence="4">
    <name type="scientific">marine sediment metagenome</name>
    <dbReference type="NCBI Taxonomy" id="412755"/>
    <lineage>
        <taxon>unclassified sequences</taxon>
        <taxon>metagenomes</taxon>
        <taxon>ecological metagenomes</taxon>
    </lineage>
</organism>
<dbReference type="InterPro" id="IPR036890">
    <property type="entry name" value="HATPase_C_sf"/>
</dbReference>
<dbReference type="PRINTS" id="PR00344">
    <property type="entry name" value="BCTRLSENSOR"/>
</dbReference>
<feature type="non-terminal residue" evidence="4">
    <location>
        <position position="1"/>
    </location>
</feature>
<name>X1U319_9ZZZZ</name>
<reference evidence="4" key="1">
    <citation type="journal article" date="2014" name="Front. Microbiol.">
        <title>High frequency of phylogenetically diverse reductive dehalogenase-homologous genes in deep subseafloor sedimentary metagenomes.</title>
        <authorList>
            <person name="Kawai M."/>
            <person name="Futagami T."/>
            <person name="Toyoda A."/>
            <person name="Takaki Y."/>
            <person name="Nishi S."/>
            <person name="Hori S."/>
            <person name="Arai W."/>
            <person name="Tsubouchi T."/>
            <person name="Morono Y."/>
            <person name="Uchiyama I."/>
            <person name="Ito T."/>
            <person name="Fujiyama A."/>
            <person name="Inagaki F."/>
            <person name="Takami H."/>
        </authorList>
    </citation>
    <scope>NUCLEOTIDE SEQUENCE</scope>
    <source>
        <strain evidence="4">Expedition CK06-06</strain>
    </source>
</reference>
<dbReference type="Pfam" id="PF00072">
    <property type="entry name" value="Response_reg"/>
    <property type="match status" value="1"/>
</dbReference>
<dbReference type="InterPro" id="IPR001789">
    <property type="entry name" value="Sig_transdc_resp-reg_receiver"/>
</dbReference>
<dbReference type="EMBL" id="BARW01021982">
    <property type="protein sequence ID" value="GAI94220.1"/>
    <property type="molecule type" value="Genomic_DNA"/>
</dbReference>
<dbReference type="PROSITE" id="PS50109">
    <property type="entry name" value="HIS_KIN"/>
    <property type="match status" value="1"/>
</dbReference>
<dbReference type="AlphaFoldDB" id="X1U319"/>
<gene>
    <name evidence="4" type="ORF">S12H4_36816</name>
</gene>
<dbReference type="Pfam" id="PF02518">
    <property type="entry name" value="HATPase_c"/>
    <property type="match status" value="1"/>
</dbReference>
<dbReference type="SMART" id="SM00387">
    <property type="entry name" value="HATPase_c"/>
    <property type="match status" value="1"/>
</dbReference>
<evidence type="ECO:0000313" key="4">
    <source>
        <dbReference type="EMBL" id="GAI94220.1"/>
    </source>
</evidence>
<feature type="domain" description="Response regulatory" evidence="3">
    <location>
        <begin position="120"/>
        <end position="234"/>
    </location>
</feature>
<dbReference type="SUPFAM" id="SSF55874">
    <property type="entry name" value="ATPase domain of HSP90 chaperone/DNA topoisomerase II/histidine kinase"/>
    <property type="match status" value="1"/>
</dbReference>
<dbReference type="InterPro" id="IPR011006">
    <property type="entry name" value="CheY-like_superfamily"/>
</dbReference>